<name>A0A830BU41_9LAMI</name>
<sequence length="250" mass="27831">MKCAIDSLCEIHTDVKTFITALELPVHDWEDKWVDVYLDNSVKLLDICIAFTSEISRLNQGHLYLQCVAHNLNDASPKQFLRARSSLDGWTKHVGSRNPRLDKCFEMMDGLAQKLDLPKIKNSAKAKKLMDIQVTETFLWAGAFADLQGFVNTEIRSLYSSGRVTVLKDLEAVDAGVKKLYPIVEKGVEDENLLDLTSSFGKSVNNLSQGLDLLGKEVDRFFQIVLTGRDALLSNLRVTGGNTKVGGLVK</sequence>
<dbReference type="Proteomes" id="UP000653305">
    <property type="component" value="Unassembled WGS sequence"/>
</dbReference>
<protein>
    <submittedName>
        <fullName evidence="1">Protein bps1 chloroplastic</fullName>
    </submittedName>
</protein>
<reference evidence="1" key="1">
    <citation type="submission" date="2020-07" db="EMBL/GenBank/DDBJ databases">
        <title>Ethylene signaling mediates host invasion by parasitic plants.</title>
        <authorList>
            <person name="Yoshida S."/>
        </authorList>
    </citation>
    <scope>NUCLEOTIDE SEQUENCE</scope>
    <source>
        <strain evidence="1">Okayama</strain>
    </source>
</reference>
<evidence type="ECO:0000313" key="2">
    <source>
        <dbReference type="Proteomes" id="UP000653305"/>
    </source>
</evidence>
<proteinExistence type="predicted"/>
<accession>A0A830BU41</accession>
<gene>
    <name evidence="1" type="ORF">PHJA_001292700</name>
</gene>
<dbReference type="OrthoDB" id="694709at2759"/>
<evidence type="ECO:0000313" key="1">
    <source>
        <dbReference type="EMBL" id="GFP91487.1"/>
    </source>
</evidence>
<keyword evidence="2" id="KW-1185">Reference proteome</keyword>
<dbReference type="PANTHER" id="PTHR31509">
    <property type="entry name" value="BPS1-LIKE PROTEIN"/>
    <property type="match status" value="1"/>
</dbReference>
<comment type="caution">
    <text evidence="1">The sequence shown here is derived from an EMBL/GenBank/DDBJ whole genome shotgun (WGS) entry which is preliminary data.</text>
</comment>
<dbReference type="AlphaFoldDB" id="A0A830BU41"/>
<organism evidence="1 2">
    <name type="scientific">Phtheirospermum japonicum</name>
    <dbReference type="NCBI Taxonomy" id="374723"/>
    <lineage>
        <taxon>Eukaryota</taxon>
        <taxon>Viridiplantae</taxon>
        <taxon>Streptophyta</taxon>
        <taxon>Embryophyta</taxon>
        <taxon>Tracheophyta</taxon>
        <taxon>Spermatophyta</taxon>
        <taxon>Magnoliopsida</taxon>
        <taxon>eudicotyledons</taxon>
        <taxon>Gunneridae</taxon>
        <taxon>Pentapetalae</taxon>
        <taxon>asterids</taxon>
        <taxon>lamiids</taxon>
        <taxon>Lamiales</taxon>
        <taxon>Orobanchaceae</taxon>
        <taxon>Orobanchaceae incertae sedis</taxon>
        <taxon>Phtheirospermum</taxon>
    </lineage>
</organism>
<dbReference type="EMBL" id="BMAC01000246">
    <property type="protein sequence ID" value="GFP91487.1"/>
    <property type="molecule type" value="Genomic_DNA"/>
</dbReference>